<dbReference type="InterPro" id="IPR040094">
    <property type="entry name" value="Lbp1-4"/>
</dbReference>
<dbReference type="Proteomes" id="UP000267096">
    <property type="component" value="Unassembled WGS sequence"/>
</dbReference>
<keyword evidence="2" id="KW-0813">Transport</keyword>
<evidence type="ECO:0000256" key="3">
    <source>
        <dbReference type="ARBA" id="ARBA00023121"/>
    </source>
</evidence>
<feature type="domain" description="Cytosolic fatty-acid binding proteins" evidence="5">
    <location>
        <begin position="35"/>
        <end position="52"/>
    </location>
</feature>
<feature type="chain" id="PRO_5043121046" evidence="4">
    <location>
        <begin position="24"/>
        <end position="174"/>
    </location>
</feature>
<dbReference type="AlphaFoldDB" id="A0A0M3JW11"/>
<keyword evidence="3" id="KW-0446">Lipid-binding</keyword>
<name>A0A0M3JW11_ANISI</name>
<reference evidence="6 7" key="2">
    <citation type="submission" date="2018-11" db="EMBL/GenBank/DDBJ databases">
        <authorList>
            <consortium name="Pathogen Informatics"/>
        </authorList>
    </citation>
    <scope>NUCLEOTIDE SEQUENCE [LARGE SCALE GENOMIC DNA]</scope>
</reference>
<reference evidence="8" key="1">
    <citation type="submission" date="2017-02" db="UniProtKB">
        <authorList>
            <consortium name="WormBaseParasite"/>
        </authorList>
    </citation>
    <scope>IDENTIFICATION</scope>
</reference>
<organism evidence="8">
    <name type="scientific">Anisakis simplex</name>
    <name type="common">Herring worm</name>
    <dbReference type="NCBI Taxonomy" id="6269"/>
    <lineage>
        <taxon>Eukaryota</taxon>
        <taxon>Metazoa</taxon>
        <taxon>Ecdysozoa</taxon>
        <taxon>Nematoda</taxon>
        <taxon>Chromadorea</taxon>
        <taxon>Rhabditida</taxon>
        <taxon>Spirurina</taxon>
        <taxon>Ascaridomorpha</taxon>
        <taxon>Ascaridoidea</taxon>
        <taxon>Anisakidae</taxon>
        <taxon>Anisakis</taxon>
        <taxon>Anisakis simplex complex</taxon>
    </lineage>
</organism>
<evidence type="ECO:0000313" key="8">
    <source>
        <dbReference type="WBParaSite" id="ASIM_0001244401-mRNA-1"/>
    </source>
</evidence>
<evidence type="ECO:0000259" key="5">
    <source>
        <dbReference type="PROSITE" id="PS00214"/>
    </source>
</evidence>
<evidence type="ECO:0000256" key="1">
    <source>
        <dbReference type="ARBA" id="ARBA00008390"/>
    </source>
</evidence>
<evidence type="ECO:0000256" key="2">
    <source>
        <dbReference type="ARBA" id="ARBA00022448"/>
    </source>
</evidence>
<dbReference type="OrthoDB" id="412780at2759"/>
<dbReference type="PROSITE" id="PS00214">
    <property type="entry name" value="FABP"/>
    <property type="match status" value="1"/>
</dbReference>
<dbReference type="CDD" id="cd00742">
    <property type="entry name" value="FABP"/>
    <property type="match status" value="1"/>
</dbReference>
<dbReference type="WBParaSite" id="ASIM_0001244401-mRNA-1">
    <property type="protein sequence ID" value="ASIM_0001244401-mRNA-1"/>
    <property type="gene ID" value="ASIM_0001244401"/>
</dbReference>
<dbReference type="PANTHER" id="PTHR22725">
    <property type="entry name" value="FATTY ACID-BINDING PROTEIN HOMOLOG 1-RELATED-RELATED"/>
    <property type="match status" value="1"/>
</dbReference>
<evidence type="ECO:0000256" key="4">
    <source>
        <dbReference type="SAM" id="SignalP"/>
    </source>
</evidence>
<dbReference type="PRINTS" id="PR00178">
    <property type="entry name" value="FATTYACIDBP"/>
</dbReference>
<dbReference type="Gene3D" id="2.40.128.20">
    <property type="match status" value="1"/>
</dbReference>
<comment type="similarity">
    <text evidence="1">Belongs to the calycin superfamily. Fatty-acid binding protein (FABP) family.</text>
</comment>
<keyword evidence="4" id="KW-0732">Signal</keyword>
<feature type="signal peptide" evidence="4">
    <location>
        <begin position="1"/>
        <end position="23"/>
    </location>
</feature>
<evidence type="ECO:0000313" key="7">
    <source>
        <dbReference type="Proteomes" id="UP000267096"/>
    </source>
</evidence>
<dbReference type="GO" id="GO:0008289">
    <property type="term" value="F:lipid binding"/>
    <property type="evidence" value="ECO:0007669"/>
    <property type="project" value="UniProtKB-KW"/>
</dbReference>
<gene>
    <name evidence="6" type="ORF">ASIM_LOCUS11910</name>
</gene>
<dbReference type="InterPro" id="IPR000463">
    <property type="entry name" value="Fatty_acid-bd"/>
</dbReference>
<dbReference type="SUPFAM" id="SSF50814">
    <property type="entry name" value="Lipocalins"/>
    <property type="match status" value="1"/>
</dbReference>
<accession>A0A0M3JW11</accession>
<dbReference type="PANTHER" id="PTHR22725:SF9">
    <property type="entry name" value="FATTY ACID-BINDING PROTEIN HOMOLOG 3"/>
    <property type="match status" value="1"/>
</dbReference>
<sequence length="174" mass="19988">MLCKSLFVLCILSLSLIGNPVMASVQARIPDKFMGSFKLDRSENFDEFLASKGVNWFIRKMIQFASLTKTFSVSKTDPDNAYDAANLSSKKNTHFNNWKLNETFTAEGMDDKMHRITFNFDDKNDTLTETHIRTDDPNDKGETYYYTISGDELVMKIANDQVTCHRYFKKQSSS</sequence>
<protein>
    <submittedName>
        <fullName evidence="8">FABP domain-containing protein</fullName>
    </submittedName>
</protein>
<keyword evidence="7" id="KW-1185">Reference proteome</keyword>
<evidence type="ECO:0000313" key="6">
    <source>
        <dbReference type="EMBL" id="VDK46089.1"/>
    </source>
</evidence>
<proteinExistence type="inferred from homology"/>
<dbReference type="InterPro" id="IPR012674">
    <property type="entry name" value="Calycin"/>
</dbReference>
<dbReference type="EMBL" id="UYRR01031116">
    <property type="protein sequence ID" value="VDK46089.1"/>
    <property type="molecule type" value="Genomic_DNA"/>
</dbReference>